<dbReference type="GO" id="GO:0005886">
    <property type="term" value="C:plasma membrane"/>
    <property type="evidence" value="ECO:0007669"/>
    <property type="project" value="UniProtKB-SubCell"/>
</dbReference>
<evidence type="ECO:0000256" key="5">
    <source>
        <dbReference type="ARBA" id="ARBA00022692"/>
    </source>
</evidence>
<dbReference type="Gene3D" id="2.40.30.170">
    <property type="match status" value="1"/>
</dbReference>
<proteinExistence type="predicted"/>
<evidence type="ECO:0000256" key="6">
    <source>
        <dbReference type="ARBA" id="ARBA00022989"/>
    </source>
</evidence>
<gene>
    <name evidence="11" type="primary">emrA_4</name>
    <name evidence="11" type="ORF">GALL_215820</name>
</gene>
<dbReference type="AlphaFoldDB" id="A0A1J5RJT8"/>
<name>A0A1J5RJT8_9ZZZZ</name>
<evidence type="ECO:0000259" key="10">
    <source>
        <dbReference type="Pfam" id="PF25963"/>
    </source>
</evidence>
<dbReference type="Pfam" id="PF25963">
    <property type="entry name" value="Beta-barrel_AAEA"/>
    <property type="match status" value="1"/>
</dbReference>
<dbReference type="InterPro" id="IPR058633">
    <property type="entry name" value="EmrA/FarA_HH"/>
</dbReference>
<sequence>MSANSQSQEQNNGNAGKRRRLMLTAIAVFIIIGVVYGGYHYWRSLHEVDTDDAFVGGNLVQITPQVGGPVTAIAADDTQLVQAGQVLVKLDAADTRLALRQAEAQLGQAVRALRVSYAQTAALQAQVAVRRSDVASAQTNLAKAEDALRRRQALAGSGAVGGEEFRQAQIAVQAAKSALDTAQAGVRAALAQAAANEAQTAGSTLARNPAVRLAAARVREAYLAFERTTIPAPVTGVVARRTVQLGQRVAPGTPLMMVVPLSNVWVDANFKEVQLRELRLGQRATVVVDLYGSKVSYDGRVAGIAAGSGAAFALLPAQNATGNWIKVVQRVPVRIALDPTQVAKHPLRVGLSTEVTVDISDHGGPLVIDAPPTQPAAQTEVYAAKWDKADALVARIVAANSGERGVLP</sequence>
<feature type="transmembrane region" description="Helical" evidence="8">
    <location>
        <begin position="21"/>
        <end position="42"/>
    </location>
</feature>
<dbReference type="GO" id="GO:0055085">
    <property type="term" value="P:transmembrane transport"/>
    <property type="evidence" value="ECO:0007669"/>
    <property type="project" value="InterPro"/>
</dbReference>
<keyword evidence="7 8" id="KW-0472">Membrane</keyword>
<dbReference type="PANTHER" id="PTHR30386">
    <property type="entry name" value="MEMBRANE FUSION SUBUNIT OF EMRAB-TOLC MULTIDRUG EFFLUX PUMP"/>
    <property type="match status" value="1"/>
</dbReference>
<evidence type="ECO:0000256" key="2">
    <source>
        <dbReference type="ARBA" id="ARBA00022448"/>
    </source>
</evidence>
<evidence type="ECO:0000259" key="9">
    <source>
        <dbReference type="Pfam" id="PF25885"/>
    </source>
</evidence>
<dbReference type="Gene3D" id="2.40.50.100">
    <property type="match status" value="1"/>
</dbReference>
<dbReference type="InterPro" id="IPR058634">
    <property type="entry name" value="AaeA-lik-b-barrel"/>
</dbReference>
<dbReference type="Gene3D" id="1.10.287.470">
    <property type="entry name" value="Helix hairpin bin"/>
    <property type="match status" value="1"/>
</dbReference>
<evidence type="ECO:0000256" key="4">
    <source>
        <dbReference type="ARBA" id="ARBA00022519"/>
    </source>
</evidence>
<keyword evidence="4" id="KW-0997">Cell inner membrane</keyword>
<accession>A0A1J5RJT8</accession>
<dbReference type="FunFam" id="2.40.30.170:FF:000003">
    <property type="entry name" value="Multidrug resistance protein A"/>
    <property type="match status" value="1"/>
</dbReference>
<evidence type="ECO:0000313" key="11">
    <source>
        <dbReference type="EMBL" id="OIQ96424.1"/>
    </source>
</evidence>
<keyword evidence="2" id="KW-0813">Transport</keyword>
<keyword evidence="5 8" id="KW-0812">Transmembrane</keyword>
<comment type="caution">
    <text evidence="11">The sequence shown here is derived from an EMBL/GenBank/DDBJ whole genome shotgun (WGS) entry which is preliminary data.</text>
</comment>
<evidence type="ECO:0000256" key="3">
    <source>
        <dbReference type="ARBA" id="ARBA00022475"/>
    </source>
</evidence>
<dbReference type="Pfam" id="PF25885">
    <property type="entry name" value="HH_EMRA"/>
    <property type="match status" value="1"/>
</dbReference>
<keyword evidence="3" id="KW-1003">Cell membrane</keyword>
<dbReference type="InterPro" id="IPR050739">
    <property type="entry name" value="MFP"/>
</dbReference>
<dbReference type="GO" id="GO:0042908">
    <property type="term" value="P:xenobiotic transport"/>
    <property type="evidence" value="ECO:0007669"/>
    <property type="project" value="UniProtKB-ARBA"/>
</dbReference>
<keyword evidence="6 8" id="KW-1133">Transmembrane helix</keyword>
<organism evidence="11">
    <name type="scientific">mine drainage metagenome</name>
    <dbReference type="NCBI Taxonomy" id="410659"/>
    <lineage>
        <taxon>unclassified sequences</taxon>
        <taxon>metagenomes</taxon>
        <taxon>ecological metagenomes</taxon>
    </lineage>
</organism>
<evidence type="ECO:0000256" key="7">
    <source>
        <dbReference type="ARBA" id="ARBA00023136"/>
    </source>
</evidence>
<comment type="subcellular location">
    <subcellularLocation>
        <location evidence="1">Cell inner membrane</location>
        <topology evidence="1">Single-pass membrane protein</topology>
    </subcellularLocation>
</comment>
<evidence type="ECO:0000256" key="1">
    <source>
        <dbReference type="ARBA" id="ARBA00004377"/>
    </source>
</evidence>
<dbReference type="PANTHER" id="PTHR30386:SF19">
    <property type="entry name" value="MULTIDRUG EXPORT PROTEIN EMRA-RELATED"/>
    <property type="match status" value="1"/>
</dbReference>
<evidence type="ECO:0000256" key="8">
    <source>
        <dbReference type="SAM" id="Phobius"/>
    </source>
</evidence>
<feature type="domain" description="p-hydroxybenzoic acid efflux pump subunit AaeA-like beta-barrel" evidence="10">
    <location>
        <begin position="265"/>
        <end position="356"/>
    </location>
</feature>
<feature type="domain" description="Multidrug export protein EmrA/FarA alpha-helical hairpin" evidence="9">
    <location>
        <begin position="94"/>
        <end position="228"/>
    </location>
</feature>
<reference evidence="11" key="1">
    <citation type="submission" date="2016-10" db="EMBL/GenBank/DDBJ databases">
        <title>Sequence of Gallionella enrichment culture.</title>
        <authorList>
            <person name="Poehlein A."/>
            <person name="Muehling M."/>
            <person name="Daniel R."/>
        </authorList>
    </citation>
    <scope>NUCLEOTIDE SEQUENCE</scope>
</reference>
<dbReference type="SUPFAM" id="SSF111369">
    <property type="entry name" value="HlyD-like secretion proteins"/>
    <property type="match status" value="2"/>
</dbReference>
<protein>
    <submittedName>
        <fullName evidence="11">Multidrug export protein EmrA</fullName>
    </submittedName>
</protein>
<dbReference type="EMBL" id="MLJW01000149">
    <property type="protein sequence ID" value="OIQ96424.1"/>
    <property type="molecule type" value="Genomic_DNA"/>
</dbReference>